<accession>A0A8J3Y1W1</accession>
<evidence type="ECO:0000313" key="1">
    <source>
        <dbReference type="EMBL" id="GII59217.1"/>
    </source>
</evidence>
<reference evidence="1" key="1">
    <citation type="submission" date="2021-01" db="EMBL/GenBank/DDBJ databases">
        <title>Whole genome shotgun sequence of Planotetraspora thailandica NBRC 104271.</title>
        <authorList>
            <person name="Komaki H."/>
            <person name="Tamura T."/>
        </authorList>
    </citation>
    <scope>NUCLEOTIDE SEQUENCE</scope>
    <source>
        <strain evidence="1">NBRC 104271</strain>
    </source>
</reference>
<comment type="caution">
    <text evidence="1">The sequence shown here is derived from an EMBL/GenBank/DDBJ whole genome shotgun (WGS) entry which is preliminary data.</text>
</comment>
<sequence>MALYLIELATRTSARSRIEAAVVEVGLQAAASGGELIESRVAADLSRVEPIAEAAGLGPFRVTDNTRTFVCWCSSARTGCVS</sequence>
<proteinExistence type="predicted"/>
<dbReference type="EMBL" id="BOOR01000080">
    <property type="protein sequence ID" value="GII59217.1"/>
    <property type="molecule type" value="Genomic_DNA"/>
</dbReference>
<keyword evidence="2" id="KW-1185">Reference proteome</keyword>
<gene>
    <name evidence="1" type="ORF">Pth03_76060</name>
</gene>
<dbReference type="RefSeq" id="WP_203949280.1">
    <property type="nucleotide sequence ID" value="NZ_BOOR01000080.1"/>
</dbReference>
<dbReference type="AlphaFoldDB" id="A0A8J3Y1W1"/>
<evidence type="ECO:0000313" key="2">
    <source>
        <dbReference type="Proteomes" id="UP000605992"/>
    </source>
</evidence>
<dbReference type="Proteomes" id="UP000605992">
    <property type="component" value="Unassembled WGS sequence"/>
</dbReference>
<protein>
    <submittedName>
        <fullName evidence="1">Uncharacterized protein</fullName>
    </submittedName>
</protein>
<organism evidence="1 2">
    <name type="scientific">Planotetraspora thailandica</name>
    <dbReference type="NCBI Taxonomy" id="487172"/>
    <lineage>
        <taxon>Bacteria</taxon>
        <taxon>Bacillati</taxon>
        <taxon>Actinomycetota</taxon>
        <taxon>Actinomycetes</taxon>
        <taxon>Streptosporangiales</taxon>
        <taxon>Streptosporangiaceae</taxon>
        <taxon>Planotetraspora</taxon>
    </lineage>
</organism>
<name>A0A8J3Y1W1_9ACTN</name>